<dbReference type="InterPro" id="IPR045944">
    <property type="entry name" value="DUF6364"/>
</dbReference>
<dbReference type="AlphaFoldDB" id="A0A450RUZ3"/>
<organism evidence="1">
    <name type="scientific">Candidatus Kentrum sp. DK</name>
    <dbReference type="NCBI Taxonomy" id="2126562"/>
    <lineage>
        <taxon>Bacteria</taxon>
        <taxon>Pseudomonadati</taxon>
        <taxon>Pseudomonadota</taxon>
        <taxon>Gammaproteobacteria</taxon>
        <taxon>Candidatus Kentrum</taxon>
    </lineage>
</organism>
<protein>
    <submittedName>
        <fullName evidence="1">Uncharacterized protein</fullName>
    </submittedName>
</protein>
<dbReference type="EMBL" id="CAADEX010000003">
    <property type="protein sequence ID" value="VFJ42920.1"/>
    <property type="molecule type" value="Genomic_DNA"/>
</dbReference>
<sequence length="105" mass="12188">MEHAIPHPELKWTTEIPGRFVQDSGDKRPKSKLTIRLPMDTIAFAKTYARRHGITVTDLIAGYLLRMENQNPHAIHPEVRRHSRLLSDTVDAREIYANHMLTKHQ</sequence>
<reference evidence="1" key="1">
    <citation type="submission" date="2019-02" db="EMBL/GenBank/DDBJ databases">
        <authorList>
            <person name="Gruber-Vodicka R. H."/>
            <person name="Seah K. B. B."/>
        </authorList>
    </citation>
    <scope>NUCLEOTIDE SEQUENCE</scope>
    <source>
        <strain evidence="1">BECK_DK47</strain>
    </source>
</reference>
<name>A0A450RUZ3_9GAMM</name>
<dbReference type="Pfam" id="PF19891">
    <property type="entry name" value="DUF6364"/>
    <property type="match status" value="1"/>
</dbReference>
<evidence type="ECO:0000313" key="1">
    <source>
        <dbReference type="EMBL" id="VFJ42920.1"/>
    </source>
</evidence>
<proteinExistence type="predicted"/>
<accession>A0A450RUZ3</accession>
<gene>
    <name evidence="1" type="ORF">BECKDK2373B_GA0170837_100352</name>
</gene>